<accession>A0A0N5ANN9</accession>
<feature type="signal peptide" evidence="2">
    <location>
        <begin position="1"/>
        <end position="24"/>
    </location>
</feature>
<name>A0A0N5ANN9_9BILA</name>
<evidence type="ECO:0000256" key="2">
    <source>
        <dbReference type="SAM" id="SignalP"/>
    </source>
</evidence>
<protein>
    <submittedName>
        <fullName evidence="4">CUB domain-containing protein</fullName>
    </submittedName>
</protein>
<keyword evidence="1" id="KW-0812">Transmembrane</keyword>
<evidence type="ECO:0000313" key="4">
    <source>
        <dbReference type="WBParaSite" id="SMUV_0000623201-mRNA-1"/>
    </source>
</evidence>
<keyword evidence="1" id="KW-0472">Membrane</keyword>
<keyword evidence="3" id="KW-1185">Reference proteome</keyword>
<reference evidence="4" key="1">
    <citation type="submission" date="2017-02" db="UniProtKB">
        <authorList>
            <consortium name="WormBaseParasite"/>
        </authorList>
    </citation>
    <scope>IDENTIFICATION</scope>
</reference>
<feature type="chain" id="PRO_5005893296" evidence="2">
    <location>
        <begin position="25"/>
        <end position="475"/>
    </location>
</feature>
<evidence type="ECO:0000256" key="1">
    <source>
        <dbReference type="SAM" id="Phobius"/>
    </source>
</evidence>
<proteinExistence type="predicted"/>
<keyword evidence="2" id="KW-0732">Signal</keyword>
<feature type="transmembrane region" description="Helical" evidence="1">
    <location>
        <begin position="222"/>
        <end position="247"/>
    </location>
</feature>
<sequence length="475" mass="54607">MMKHELRLLYILFVFLSNCPSSLPITERRDERCPKIHGLKGFMSGDSTRKICYYPAFLKEPINYIMDADQTCMDYYKASLPSIVGSRIGYLSRITKNFPRYGQRHMLVGYDSRISKKTFLDGELFLIGKKLDSTKFNASTCLFIPLSQEQTIIYKDCDNLFIKHFWCARTLEPVLYLQSKDVQQTKTIRRSPIRLRRGLHPQELDLIAKQDEKIALEETIGYLKLILIVTTVFLAIYVGSFFIYCVLASPEKKLLNDGRELSADINENSIKNNHLLSSAGSSFSSFGLFIKSISVVSLDPPRCYQIVKGFGRQWNPLASERYCSRYLNSTLLFIGNKVEEDLFKKLILDKHYITERNFRIPLRPSMKLLKKADENMMNVKGELMPLIALKTNANLAASCIFLEIWQAQRQLKHAAYTTSSCSELVAIFICETSSLNMCYKQFGRVRRKESDYEPNITSSKVVDVIESDALEVRDT</sequence>
<keyword evidence="1" id="KW-1133">Transmembrane helix</keyword>
<evidence type="ECO:0000313" key="3">
    <source>
        <dbReference type="Proteomes" id="UP000046393"/>
    </source>
</evidence>
<organism evidence="3 4">
    <name type="scientific">Syphacia muris</name>
    <dbReference type="NCBI Taxonomy" id="451379"/>
    <lineage>
        <taxon>Eukaryota</taxon>
        <taxon>Metazoa</taxon>
        <taxon>Ecdysozoa</taxon>
        <taxon>Nematoda</taxon>
        <taxon>Chromadorea</taxon>
        <taxon>Rhabditida</taxon>
        <taxon>Spirurina</taxon>
        <taxon>Oxyuridomorpha</taxon>
        <taxon>Oxyuroidea</taxon>
        <taxon>Oxyuridae</taxon>
        <taxon>Syphacia</taxon>
    </lineage>
</organism>
<dbReference type="Proteomes" id="UP000046393">
    <property type="component" value="Unplaced"/>
</dbReference>
<dbReference type="AlphaFoldDB" id="A0A0N5ANN9"/>
<dbReference type="WBParaSite" id="SMUV_0000623201-mRNA-1">
    <property type="protein sequence ID" value="SMUV_0000623201-mRNA-1"/>
    <property type="gene ID" value="SMUV_0000623201"/>
</dbReference>